<feature type="domain" description="ABC transporter" evidence="4">
    <location>
        <begin position="2"/>
        <end position="225"/>
    </location>
</feature>
<proteinExistence type="predicted"/>
<dbReference type="GO" id="GO:0005524">
    <property type="term" value="F:ATP binding"/>
    <property type="evidence" value="ECO:0007669"/>
    <property type="project" value="UniProtKB-KW"/>
</dbReference>
<keyword evidence="1" id="KW-0677">Repeat</keyword>
<dbReference type="PANTHER" id="PTHR19211:SF14">
    <property type="entry name" value="ATP-BINDING CASSETTE SUB-FAMILY F MEMBER 1"/>
    <property type="match status" value="1"/>
</dbReference>
<dbReference type="SUPFAM" id="SSF52540">
    <property type="entry name" value="P-loop containing nucleoside triphosphate hydrolases"/>
    <property type="match status" value="2"/>
</dbReference>
<evidence type="ECO:0000313" key="6">
    <source>
        <dbReference type="Proteomes" id="UP001315967"/>
    </source>
</evidence>
<evidence type="ECO:0000256" key="3">
    <source>
        <dbReference type="ARBA" id="ARBA00022840"/>
    </source>
</evidence>
<reference evidence="5 6" key="1">
    <citation type="submission" date="2022-08" db="EMBL/GenBank/DDBJ databases">
        <title>Aerococcaceae sp. nov isolated from spoiled eye mask.</title>
        <authorList>
            <person name="Zhou G."/>
            <person name="Xie X.-B."/>
            <person name="Shi Q.-S."/>
            <person name="Wang Y.-S."/>
            <person name="Wen X."/>
            <person name="Peng H."/>
            <person name="Yang X.-J."/>
            <person name="Tao H.-B."/>
            <person name="Huang X.-M."/>
        </authorList>
    </citation>
    <scope>NUCLEOTIDE SEQUENCE [LARGE SCALE GENOMIC DNA]</scope>
    <source>
        <strain evidence="6">DM20194951</strain>
    </source>
</reference>
<dbReference type="Pfam" id="PF00005">
    <property type="entry name" value="ABC_tran"/>
    <property type="match status" value="2"/>
</dbReference>
<dbReference type="InterPro" id="IPR050611">
    <property type="entry name" value="ABCF"/>
</dbReference>
<accession>A0ABY5P7E2</accession>
<dbReference type="EMBL" id="CP102453">
    <property type="protein sequence ID" value="UUX34290.1"/>
    <property type="molecule type" value="Genomic_DNA"/>
</dbReference>
<dbReference type="RefSeq" id="WP_313793793.1">
    <property type="nucleotide sequence ID" value="NZ_CP102453.1"/>
</dbReference>
<organism evidence="5 6">
    <name type="scientific">Fundicoccus culcitae</name>
    <dbReference type="NCBI Taxonomy" id="2969821"/>
    <lineage>
        <taxon>Bacteria</taxon>
        <taxon>Bacillati</taxon>
        <taxon>Bacillota</taxon>
        <taxon>Bacilli</taxon>
        <taxon>Lactobacillales</taxon>
        <taxon>Aerococcaceae</taxon>
        <taxon>Fundicoccus</taxon>
    </lineage>
</organism>
<name>A0ABY5P7E2_9LACT</name>
<dbReference type="SMART" id="SM00382">
    <property type="entry name" value="AAA"/>
    <property type="match status" value="2"/>
</dbReference>
<evidence type="ECO:0000313" key="5">
    <source>
        <dbReference type="EMBL" id="UUX34290.1"/>
    </source>
</evidence>
<dbReference type="PANTHER" id="PTHR19211">
    <property type="entry name" value="ATP-BINDING TRANSPORT PROTEIN-RELATED"/>
    <property type="match status" value="1"/>
</dbReference>
<dbReference type="PROSITE" id="PS50893">
    <property type="entry name" value="ABC_TRANSPORTER_2"/>
    <property type="match status" value="1"/>
</dbReference>
<dbReference type="CDD" id="cd03221">
    <property type="entry name" value="ABCF_EF-3"/>
    <property type="match status" value="1"/>
</dbReference>
<dbReference type="InterPro" id="IPR003593">
    <property type="entry name" value="AAA+_ATPase"/>
</dbReference>
<sequence length="516" mass="59596">MLQINHLSISHNRSLAPIIDDLTFVINPGDKIAIIGEEGNGKSTLLKWIMRDPSLENHFLIEGTIINQFSRLAYLPQSLPTELEDLSVEDYIYSYQTDEYFDYNLLFQYANQLNIASEQLNSQQLLKTLSGGEKLKIQLLKMLSLEADLLLLDEPSNDLDIAAILWLERFIKHSQATILYISHDTELLSKTANGIIHLELLQHKTIAKNTVVHLSYDEYVAQRQAQFQRQTKLAINQRSEHQKRMEKYRQIEQTVEHQQETITRQDPAGGRLLKKKMHAVKSIGKRFEKETESFEEMPIQEDAINIRFSNVLPLPQNKQILHWVNQPIYQGDKLLIEKVDFSIKAPEKVGIIGANGIGKSTLLKQIWQALRERTDIKVGYFPQDYYELLAKEETPITFLQHDYSADEKTQIMTYLGSMRFTQDEMHQPIQQLSGGQRAKLLLLQFDLGGHNVLLLDEPTRNFSPLSQNQLQELFIDFPGTIIAISHDRSFLKNVFQTIYELDENGLKQIPKERLTN</sequence>
<evidence type="ECO:0000256" key="1">
    <source>
        <dbReference type="ARBA" id="ARBA00022737"/>
    </source>
</evidence>
<evidence type="ECO:0000256" key="2">
    <source>
        <dbReference type="ARBA" id="ARBA00022741"/>
    </source>
</evidence>
<keyword evidence="2" id="KW-0547">Nucleotide-binding</keyword>
<evidence type="ECO:0000259" key="4">
    <source>
        <dbReference type="PROSITE" id="PS50893"/>
    </source>
</evidence>
<gene>
    <name evidence="5" type="ORF">NRE15_01060</name>
</gene>
<dbReference type="Proteomes" id="UP001315967">
    <property type="component" value="Chromosome"/>
</dbReference>
<dbReference type="InterPro" id="IPR003439">
    <property type="entry name" value="ABC_transporter-like_ATP-bd"/>
</dbReference>
<keyword evidence="3 5" id="KW-0067">ATP-binding</keyword>
<protein>
    <submittedName>
        <fullName evidence="5">ATP-binding cassette domain-containing protein</fullName>
    </submittedName>
</protein>
<dbReference type="InterPro" id="IPR027417">
    <property type="entry name" value="P-loop_NTPase"/>
</dbReference>
<dbReference type="Gene3D" id="3.40.50.300">
    <property type="entry name" value="P-loop containing nucleotide triphosphate hydrolases"/>
    <property type="match status" value="2"/>
</dbReference>
<keyword evidence="6" id="KW-1185">Reference proteome</keyword>